<proteinExistence type="predicted"/>
<name>E9GTD0_DAPPU</name>
<dbReference type="PANTHER" id="PTHR46601:SF1">
    <property type="entry name" value="ADF-H DOMAIN-CONTAINING PROTEIN"/>
    <property type="match status" value="1"/>
</dbReference>
<dbReference type="eggNOG" id="ENOG502QXFF">
    <property type="taxonomic scope" value="Eukaryota"/>
</dbReference>
<dbReference type="AlphaFoldDB" id="E9GTD0"/>
<gene>
    <name evidence="2" type="ORF">DAPPUDRAFT_106194</name>
</gene>
<dbReference type="EMBL" id="GL732563">
    <property type="protein sequence ID" value="EFX77257.1"/>
    <property type="molecule type" value="Genomic_DNA"/>
</dbReference>
<reference evidence="2 3" key="1">
    <citation type="journal article" date="2011" name="Science">
        <title>The ecoresponsive genome of Daphnia pulex.</title>
        <authorList>
            <person name="Colbourne J.K."/>
            <person name="Pfrender M.E."/>
            <person name="Gilbert D."/>
            <person name="Thomas W.K."/>
            <person name="Tucker A."/>
            <person name="Oakley T.H."/>
            <person name="Tokishita S."/>
            <person name="Aerts A."/>
            <person name="Arnold G.J."/>
            <person name="Basu M.K."/>
            <person name="Bauer D.J."/>
            <person name="Caceres C.E."/>
            <person name="Carmel L."/>
            <person name="Casola C."/>
            <person name="Choi J.H."/>
            <person name="Detter J.C."/>
            <person name="Dong Q."/>
            <person name="Dusheyko S."/>
            <person name="Eads B.D."/>
            <person name="Frohlich T."/>
            <person name="Geiler-Samerotte K.A."/>
            <person name="Gerlach D."/>
            <person name="Hatcher P."/>
            <person name="Jogdeo S."/>
            <person name="Krijgsveld J."/>
            <person name="Kriventseva E.V."/>
            <person name="Kultz D."/>
            <person name="Laforsch C."/>
            <person name="Lindquist E."/>
            <person name="Lopez J."/>
            <person name="Manak J.R."/>
            <person name="Muller J."/>
            <person name="Pangilinan J."/>
            <person name="Patwardhan R.P."/>
            <person name="Pitluck S."/>
            <person name="Pritham E.J."/>
            <person name="Rechtsteiner A."/>
            <person name="Rho M."/>
            <person name="Rogozin I.B."/>
            <person name="Sakarya O."/>
            <person name="Salamov A."/>
            <person name="Schaack S."/>
            <person name="Shapiro H."/>
            <person name="Shiga Y."/>
            <person name="Skalitzky C."/>
            <person name="Smith Z."/>
            <person name="Souvorov A."/>
            <person name="Sung W."/>
            <person name="Tang Z."/>
            <person name="Tsuchiya D."/>
            <person name="Tu H."/>
            <person name="Vos H."/>
            <person name="Wang M."/>
            <person name="Wolf Y.I."/>
            <person name="Yamagata H."/>
            <person name="Yamada T."/>
            <person name="Ye Y."/>
            <person name="Shaw J.R."/>
            <person name="Andrews J."/>
            <person name="Crease T.J."/>
            <person name="Tang H."/>
            <person name="Lucas S.M."/>
            <person name="Robertson H.M."/>
            <person name="Bork P."/>
            <person name="Koonin E.V."/>
            <person name="Zdobnov E.M."/>
            <person name="Grigoriev I.V."/>
            <person name="Lynch M."/>
            <person name="Boore J.L."/>
        </authorList>
    </citation>
    <scope>NUCLEOTIDE SEQUENCE [LARGE SCALE GENOMIC DNA]</scope>
</reference>
<accession>E9GTD0</accession>
<keyword evidence="1" id="KW-1133">Transmembrane helix</keyword>
<dbReference type="InParanoid" id="E9GTD0"/>
<dbReference type="OrthoDB" id="6343597at2759"/>
<keyword evidence="1" id="KW-0472">Membrane</keyword>
<evidence type="ECO:0000313" key="2">
    <source>
        <dbReference type="EMBL" id="EFX77257.1"/>
    </source>
</evidence>
<dbReference type="Proteomes" id="UP000000305">
    <property type="component" value="Unassembled WGS sequence"/>
</dbReference>
<feature type="transmembrane region" description="Helical" evidence="1">
    <location>
        <begin position="274"/>
        <end position="293"/>
    </location>
</feature>
<feature type="transmembrane region" description="Helical" evidence="1">
    <location>
        <begin position="249"/>
        <end position="267"/>
    </location>
</feature>
<evidence type="ECO:0000313" key="3">
    <source>
        <dbReference type="Proteomes" id="UP000000305"/>
    </source>
</evidence>
<dbReference type="PhylomeDB" id="E9GTD0"/>
<feature type="transmembrane region" description="Helical" evidence="1">
    <location>
        <begin position="222"/>
        <end position="243"/>
    </location>
</feature>
<keyword evidence="3" id="KW-1185">Reference proteome</keyword>
<evidence type="ECO:0008006" key="4">
    <source>
        <dbReference type="Google" id="ProtNLM"/>
    </source>
</evidence>
<dbReference type="HOGENOM" id="CLU_294444_0_0_1"/>
<organism evidence="2 3">
    <name type="scientific">Daphnia pulex</name>
    <name type="common">Water flea</name>
    <dbReference type="NCBI Taxonomy" id="6669"/>
    <lineage>
        <taxon>Eukaryota</taxon>
        <taxon>Metazoa</taxon>
        <taxon>Ecdysozoa</taxon>
        <taxon>Arthropoda</taxon>
        <taxon>Crustacea</taxon>
        <taxon>Branchiopoda</taxon>
        <taxon>Diplostraca</taxon>
        <taxon>Cladocera</taxon>
        <taxon>Anomopoda</taxon>
        <taxon>Daphniidae</taxon>
        <taxon>Daphnia</taxon>
    </lineage>
</organism>
<dbReference type="PANTHER" id="PTHR46601">
    <property type="entry name" value="ULP_PROTEASE DOMAIN-CONTAINING PROTEIN"/>
    <property type="match status" value="1"/>
</dbReference>
<protein>
    <recommendedName>
        <fullName evidence="4">Cc8L18.2-like protein</fullName>
    </recommendedName>
</protein>
<evidence type="ECO:0000256" key="1">
    <source>
        <dbReference type="SAM" id="Phobius"/>
    </source>
</evidence>
<keyword evidence="1" id="KW-0812">Transmembrane</keyword>
<dbReference type="KEGG" id="dpx:DAPPUDRAFT_106194"/>
<sequence>MAFLNSNGSSYNISIRVNNNEACASPLIETENTEDIFQLEPISDDELMDFDMPLGDDDEELIAMQENTEQKLSLLTILRHFAANTNQKHSHLTYLFKLLKYYKPPANYDCLPRTGQELLKIDGRDWLNGSNNTRSLPKPTELEEGGKYIHFGLESALNCDSPGVLHKDENLFQFVSIFRENPSLLPIPVREKRLSIGNRSGFPGKSAGFDITSGRFKCKKSCLFAVLDGYPILFNYAVAYYFWQGSSSVFCWFCLEMLLFSAVSIWKKIKNFRIVVLDIFFIMAIAIRNIRLIPGKKLCPRCFKQARDFNSIKENSEPHYPECVDDEFSVNITPRKVISALADASLISPIENLNKCSKKRRLNLFEKVIDSVKRNVMTESDDSPIFKVEDYSRMMSELREKIQSASNFKEQYSLLTLAPASWTQSQTASYFGVSLRAASKASALYRENGILPKAEGGNKRKGGLTEDDEKIIVEFYTSDEFSRQLPGMKNVKSVKQADGKRLNVQKRLLLVNIDELHRDYKKKLTSDGLRAFGLSVFASLRPLNVITVGSSGTHSVCVCVYHQNVKLRLAAIHITDERYYFMDKLVCNVYNKDCMMTRCASCPGTDILRQFLSDLADEEDEQITYKKWTQTDGSKLETITEEKEEFIESLVKLISNLTKHHYIARSQSAFFAQSKANVGIDSCVLVSDFSENFAFIIQDAIQGYYWMNDSATLLPFMAYMKNENGSAFNVSLCVISDHSTHDTLAVHAFLRPVLTHLKSINPLLKKVIYFTDGAASQYKNKKNFANLCSHETDFGLMAEWHFFASCHGKSACDGIGGTLKRLARLASLQRHSNNHITSPEQLFNWAKENVDIKTFYLRKLIQTSRLYPATLSDCRSRVSRDDPMTMNRFSVLCPDIDDVIPLRSFTASLRCVIADSPMRSYLKGTKGHSGYWTCDRCIQRGEMVKKIIIMAYVDAPLRTDDDFLSYHTNAFSIDEHVKDVENPSPFVKMGFNMVTGFVIDSMHTMISGAFFRKLDGFASNPLEGKLVQLN</sequence>